<evidence type="ECO:0000256" key="5">
    <source>
        <dbReference type="ARBA" id="ARBA00022485"/>
    </source>
</evidence>
<gene>
    <name evidence="13" type="ORF">METEAL_24280</name>
</gene>
<keyword evidence="7 11" id="KW-0408">Iron</keyword>
<keyword evidence="8 11" id="KW-0411">Iron-sulfur</keyword>
<dbReference type="Proteomes" id="UP001238179">
    <property type="component" value="Chromosome"/>
</dbReference>
<evidence type="ECO:0000313" key="14">
    <source>
        <dbReference type="Proteomes" id="UP001238179"/>
    </source>
</evidence>
<dbReference type="EMBL" id="AP027080">
    <property type="protein sequence ID" value="BDU73254.1"/>
    <property type="molecule type" value="Genomic_DNA"/>
</dbReference>
<reference evidence="14" key="1">
    <citation type="journal article" date="2023" name="Int. J. Syst. Evol. Microbiol.">
        <title>Mesoterricola silvestris gen. nov., sp. nov., Mesoterricola sediminis sp. nov., Geothrix oryzae sp. nov., Geothrix edaphica sp. nov., Geothrix rubra sp. nov., and Geothrix limicola sp. nov., six novel members of Acidobacteriota isolated from soils.</title>
        <authorList>
            <person name="Itoh H."/>
            <person name="Sugisawa Y."/>
            <person name="Mise K."/>
            <person name="Xu Z."/>
            <person name="Kuniyasu M."/>
            <person name="Ushijima N."/>
            <person name="Kawano K."/>
            <person name="Kobayashi E."/>
            <person name="Shiratori Y."/>
            <person name="Masuda Y."/>
            <person name="Senoo K."/>
        </authorList>
    </citation>
    <scope>NUCLEOTIDE SEQUENCE [LARGE SCALE GENOMIC DNA]</scope>
    <source>
        <strain evidence="14">W79</strain>
    </source>
</reference>
<evidence type="ECO:0000256" key="7">
    <source>
        <dbReference type="ARBA" id="ARBA00023004"/>
    </source>
</evidence>
<accession>A0AA48GL52</accession>
<comment type="cofactor">
    <cofactor evidence="1 11">
        <name>[4Fe-4S] cluster</name>
        <dbReference type="ChEBI" id="CHEBI:49883"/>
    </cofactor>
</comment>
<evidence type="ECO:0000256" key="2">
    <source>
        <dbReference type="ARBA" id="ARBA00004742"/>
    </source>
</evidence>
<dbReference type="PANTHER" id="PTHR30182:SF1">
    <property type="entry name" value="L-SERINE DEHYDRATASE 1"/>
    <property type="match status" value="1"/>
</dbReference>
<dbReference type="AlphaFoldDB" id="A0AA48GL52"/>
<dbReference type="RefSeq" id="WP_316411902.1">
    <property type="nucleotide sequence ID" value="NZ_AP027080.1"/>
</dbReference>
<evidence type="ECO:0000256" key="1">
    <source>
        <dbReference type="ARBA" id="ARBA00001966"/>
    </source>
</evidence>
<dbReference type="NCBIfam" id="TIGR00718">
    <property type="entry name" value="sda_alpha"/>
    <property type="match status" value="1"/>
</dbReference>
<protein>
    <recommendedName>
        <fullName evidence="11">L-serine dehydratase</fullName>
        <ecNumber evidence="11">4.3.1.17</ecNumber>
    </recommendedName>
</protein>
<dbReference type="InterPro" id="IPR005130">
    <property type="entry name" value="Ser_deHydtase-like_asu"/>
</dbReference>
<dbReference type="InterPro" id="IPR004642">
    <property type="entry name" value="Ser_deHydtase_asu"/>
</dbReference>
<dbReference type="KEGG" id="msil:METEAL_24280"/>
<keyword evidence="14" id="KW-1185">Reference proteome</keyword>
<dbReference type="Pfam" id="PF03313">
    <property type="entry name" value="SDH_alpha"/>
    <property type="match status" value="1"/>
</dbReference>
<dbReference type="InterPro" id="IPR051318">
    <property type="entry name" value="Fe-S_L-Ser"/>
</dbReference>
<dbReference type="GO" id="GO:0046872">
    <property type="term" value="F:metal ion binding"/>
    <property type="evidence" value="ECO:0007669"/>
    <property type="project" value="UniProtKB-KW"/>
</dbReference>
<keyword evidence="4 11" id="KW-0312">Gluconeogenesis</keyword>
<evidence type="ECO:0000256" key="6">
    <source>
        <dbReference type="ARBA" id="ARBA00022723"/>
    </source>
</evidence>
<feature type="domain" description="Serine dehydratase-like alpha subunit" evidence="12">
    <location>
        <begin position="18"/>
        <end position="278"/>
    </location>
</feature>
<organism evidence="13 14">
    <name type="scientific">Mesoterricola silvestris</name>
    <dbReference type="NCBI Taxonomy" id="2927979"/>
    <lineage>
        <taxon>Bacteria</taxon>
        <taxon>Pseudomonadati</taxon>
        <taxon>Acidobacteriota</taxon>
        <taxon>Holophagae</taxon>
        <taxon>Holophagales</taxon>
        <taxon>Holophagaceae</taxon>
        <taxon>Mesoterricola</taxon>
    </lineage>
</organism>
<keyword evidence="9 11" id="KW-0456">Lyase</keyword>
<evidence type="ECO:0000313" key="13">
    <source>
        <dbReference type="EMBL" id="BDU73254.1"/>
    </source>
</evidence>
<evidence type="ECO:0000256" key="8">
    <source>
        <dbReference type="ARBA" id="ARBA00023014"/>
    </source>
</evidence>
<dbReference type="EC" id="4.3.1.17" evidence="11"/>
<evidence type="ECO:0000256" key="4">
    <source>
        <dbReference type="ARBA" id="ARBA00022432"/>
    </source>
</evidence>
<proteinExistence type="inferred from homology"/>
<sequence>MANPEGTLAFYRAEAEERGVPLSRVFLDGEARQSGKRPEVLEALMLDRMNVMRQAVARGLARPQHSRSGLIRGDAARMERWIEGGGSLLGPAFSRLVAAALSVAEVNACMGRIVASPTAGACGVLPAALFRVAEEKGCPDEALVRAFFTAGGIGLVIEKLASLSGAEGGCQAEVGSASAMAAGALVELLGGSPAQVDHAVAFALANVMGLICDPVRGLVEVPCVKRNAMGAVNAAACAEMALAGMESVFPADAVIETMGKVGRRIPEEYRETARGGLAVLPLTGCDSCGQGNFCS</sequence>
<evidence type="ECO:0000256" key="3">
    <source>
        <dbReference type="ARBA" id="ARBA00008636"/>
    </source>
</evidence>
<dbReference type="PANTHER" id="PTHR30182">
    <property type="entry name" value="L-SERINE DEHYDRATASE"/>
    <property type="match status" value="1"/>
</dbReference>
<evidence type="ECO:0000256" key="9">
    <source>
        <dbReference type="ARBA" id="ARBA00023239"/>
    </source>
</evidence>
<dbReference type="GO" id="GO:0003941">
    <property type="term" value="F:L-serine ammonia-lyase activity"/>
    <property type="evidence" value="ECO:0007669"/>
    <property type="project" value="UniProtKB-UniRule"/>
</dbReference>
<evidence type="ECO:0000256" key="10">
    <source>
        <dbReference type="ARBA" id="ARBA00049406"/>
    </source>
</evidence>
<evidence type="ECO:0000259" key="12">
    <source>
        <dbReference type="Pfam" id="PF03313"/>
    </source>
</evidence>
<dbReference type="GO" id="GO:0051539">
    <property type="term" value="F:4 iron, 4 sulfur cluster binding"/>
    <property type="evidence" value="ECO:0007669"/>
    <property type="project" value="UniProtKB-UniRule"/>
</dbReference>
<evidence type="ECO:0000256" key="11">
    <source>
        <dbReference type="RuleBase" id="RU366059"/>
    </source>
</evidence>
<dbReference type="GO" id="GO:0006094">
    <property type="term" value="P:gluconeogenesis"/>
    <property type="evidence" value="ECO:0007669"/>
    <property type="project" value="UniProtKB-KW"/>
</dbReference>
<keyword evidence="6 11" id="KW-0479">Metal-binding</keyword>
<comment type="catalytic activity">
    <reaction evidence="10 11">
        <text>L-serine = pyruvate + NH4(+)</text>
        <dbReference type="Rhea" id="RHEA:19169"/>
        <dbReference type="ChEBI" id="CHEBI:15361"/>
        <dbReference type="ChEBI" id="CHEBI:28938"/>
        <dbReference type="ChEBI" id="CHEBI:33384"/>
        <dbReference type="EC" id="4.3.1.17"/>
    </reaction>
</comment>
<keyword evidence="5 11" id="KW-0004">4Fe-4S</keyword>
<name>A0AA48GL52_9BACT</name>
<comment type="pathway">
    <text evidence="2">Carbohydrate biosynthesis; gluconeogenesis.</text>
</comment>
<comment type="similarity">
    <text evidence="3 11">Belongs to the iron-sulfur dependent L-serine dehydratase family.</text>
</comment>